<comment type="caution">
    <text evidence="2">The sequence shown here is derived from an EMBL/GenBank/DDBJ whole genome shotgun (WGS) entry which is preliminary data.</text>
</comment>
<evidence type="ECO:0000313" key="2">
    <source>
        <dbReference type="EMBL" id="TCO52342.1"/>
    </source>
</evidence>
<keyword evidence="1" id="KW-1133">Transmembrane helix</keyword>
<dbReference type="RefSeq" id="WP_132124286.1">
    <property type="nucleotide sequence ID" value="NZ_SLWS01000012.1"/>
</dbReference>
<feature type="transmembrane region" description="Helical" evidence="1">
    <location>
        <begin position="56"/>
        <end position="79"/>
    </location>
</feature>
<dbReference type="InterPro" id="IPR013901">
    <property type="entry name" value="Anthrone_oxy"/>
</dbReference>
<feature type="transmembrane region" description="Helical" evidence="1">
    <location>
        <begin position="142"/>
        <end position="159"/>
    </location>
</feature>
<dbReference type="EMBL" id="SLWS01000012">
    <property type="protein sequence ID" value="TCO52342.1"/>
    <property type="molecule type" value="Genomic_DNA"/>
</dbReference>
<feature type="transmembrane region" description="Helical" evidence="1">
    <location>
        <begin position="85"/>
        <end position="105"/>
    </location>
</feature>
<evidence type="ECO:0000256" key="1">
    <source>
        <dbReference type="SAM" id="Phobius"/>
    </source>
</evidence>
<organism evidence="2 3">
    <name type="scientific">Actinocrispum wychmicini</name>
    <dbReference type="NCBI Taxonomy" id="1213861"/>
    <lineage>
        <taxon>Bacteria</taxon>
        <taxon>Bacillati</taxon>
        <taxon>Actinomycetota</taxon>
        <taxon>Actinomycetes</taxon>
        <taxon>Pseudonocardiales</taxon>
        <taxon>Pseudonocardiaceae</taxon>
        <taxon>Actinocrispum</taxon>
    </lineage>
</organism>
<protein>
    <submittedName>
        <fullName evidence="2">Putative membrane protein</fullName>
    </submittedName>
</protein>
<evidence type="ECO:0000313" key="3">
    <source>
        <dbReference type="Proteomes" id="UP000295680"/>
    </source>
</evidence>
<dbReference type="OrthoDB" id="428263at2"/>
<accession>A0A4R2J4X1</accession>
<name>A0A4R2J4X1_9PSEU</name>
<feature type="transmembrane region" description="Helical" evidence="1">
    <location>
        <begin position="6"/>
        <end position="35"/>
    </location>
</feature>
<keyword evidence="1" id="KW-0812">Transmembrane</keyword>
<keyword evidence="1" id="KW-0472">Membrane</keyword>
<proteinExistence type="predicted"/>
<reference evidence="2 3" key="1">
    <citation type="submission" date="2019-03" db="EMBL/GenBank/DDBJ databases">
        <title>Genomic Encyclopedia of Type Strains, Phase IV (KMG-IV): sequencing the most valuable type-strain genomes for metagenomic binning, comparative biology and taxonomic classification.</title>
        <authorList>
            <person name="Goeker M."/>
        </authorList>
    </citation>
    <scope>NUCLEOTIDE SEQUENCE [LARGE SCALE GENOMIC DNA]</scope>
    <source>
        <strain evidence="2 3">DSM 45934</strain>
    </source>
</reference>
<dbReference type="AlphaFoldDB" id="A0A4R2J4X1"/>
<sequence>METVRVALLVISTITMGLVGGLFYGFSVAVVRALARVDDRTFVLVCQKMNRAIENGLFALSFVGTVIFSGISLVLFIAIGKSTVYVPIIVALVLYVLSLLITFRISIPMNNAIDRVGDPDKAKDLAGARKAFEAPWNRWNHIRGLLAIAGFGALCWALIEYGAL</sequence>
<gene>
    <name evidence="2" type="ORF">EV192_11273</name>
</gene>
<dbReference type="Proteomes" id="UP000295680">
    <property type="component" value="Unassembled WGS sequence"/>
</dbReference>
<dbReference type="Pfam" id="PF08592">
    <property type="entry name" value="Anthrone_oxy"/>
    <property type="match status" value="1"/>
</dbReference>
<keyword evidence="3" id="KW-1185">Reference proteome</keyword>